<name>A0ABR6EEV7_9ACTN</name>
<sequence>MVSVSERRALRGRVLREVYERANGTSSLVEAHRVREALGVDDRDMGAACEYLVGEGLLSSQADTFGAEATPSLIGLTHRGVVHVEEAAEG</sequence>
<dbReference type="RefSeq" id="WP_182855213.1">
    <property type="nucleotide sequence ID" value="NZ_WMLF01000103.1"/>
</dbReference>
<dbReference type="Proteomes" id="UP000766698">
    <property type="component" value="Unassembled WGS sequence"/>
</dbReference>
<protein>
    <submittedName>
        <fullName evidence="1">Uncharacterized protein</fullName>
    </submittedName>
</protein>
<gene>
    <name evidence="1" type="ORF">GL263_09805</name>
</gene>
<evidence type="ECO:0000313" key="2">
    <source>
        <dbReference type="Proteomes" id="UP000766698"/>
    </source>
</evidence>
<evidence type="ECO:0000313" key="1">
    <source>
        <dbReference type="EMBL" id="MBB1243850.1"/>
    </source>
</evidence>
<comment type="caution">
    <text evidence="1">The sequence shown here is derived from an EMBL/GenBank/DDBJ whole genome shotgun (WGS) entry which is preliminary data.</text>
</comment>
<proteinExistence type="predicted"/>
<keyword evidence="2" id="KW-1185">Reference proteome</keyword>
<reference evidence="2" key="1">
    <citation type="journal article" date="2020" name="Syst. Appl. Microbiol.">
        <title>Streptomyces alkaliterrae sp. nov., isolated from an alkaline soil, and emended descriptions of Streptomyces alkaliphilus, Streptomyces calidiresistens and Streptomyces durbertensis.</title>
        <authorList>
            <person name="Swiecimska M."/>
            <person name="Golinska P."/>
            <person name="Nouioui I."/>
            <person name="Wypij M."/>
            <person name="Rai M."/>
            <person name="Sangal V."/>
            <person name="Goodfellow M."/>
        </authorList>
    </citation>
    <scope>NUCLEOTIDE SEQUENCE [LARGE SCALE GENOMIC DNA]</scope>
    <source>
        <strain evidence="2">DSM 104538</strain>
    </source>
</reference>
<organism evidence="1 2">
    <name type="scientific">Streptomyces durbertensis</name>
    <dbReference type="NCBI Taxonomy" id="2448886"/>
    <lineage>
        <taxon>Bacteria</taxon>
        <taxon>Bacillati</taxon>
        <taxon>Actinomycetota</taxon>
        <taxon>Actinomycetes</taxon>
        <taxon>Kitasatosporales</taxon>
        <taxon>Streptomycetaceae</taxon>
        <taxon>Streptomyces</taxon>
    </lineage>
</organism>
<dbReference type="EMBL" id="WMLF01000103">
    <property type="protein sequence ID" value="MBB1243850.1"/>
    <property type="molecule type" value="Genomic_DNA"/>
</dbReference>
<accession>A0ABR6EEV7</accession>